<dbReference type="PANTHER" id="PTHR14326">
    <property type="entry name" value="TARGETING PROTEIN FOR XKLP2"/>
    <property type="match status" value="1"/>
</dbReference>
<name>A0AAW2MFR0_SESRA</name>
<dbReference type="InterPro" id="IPR009675">
    <property type="entry name" value="TPX2_fam"/>
</dbReference>
<reference evidence="14" key="1">
    <citation type="submission" date="2020-06" db="EMBL/GenBank/DDBJ databases">
        <authorList>
            <person name="Li T."/>
            <person name="Hu X."/>
            <person name="Zhang T."/>
            <person name="Song X."/>
            <person name="Zhang H."/>
            <person name="Dai N."/>
            <person name="Sheng W."/>
            <person name="Hou X."/>
            <person name="Wei L."/>
        </authorList>
    </citation>
    <scope>NUCLEOTIDE SEQUENCE</scope>
    <source>
        <strain evidence="14">G02</strain>
        <tissue evidence="14">Leaf</tissue>
    </source>
</reference>
<evidence type="ECO:0000313" key="14">
    <source>
        <dbReference type="EMBL" id="KAL0329664.1"/>
    </source>
</evidence>
<dbReference type="InterPro" id="IPR027330">
    <property type="entry name" value="TPX2_central_dom"/>
</dbReference>
<comment type="caution">
    <text evidence="14">The sequence shown here is derived from an EMBL/GenBank/DDBJ whole genome shotgun (WGS) entry which is preliminary data.</text>
</comment>
<evidence type="ECO:0000256" key="10">
    <source>
        <dbReference type="ARBA" id="ARBA00023157"/>
    </source>
</evidence>
<evidence type="ECO:0000256" key="7">
    <source>
        <dbReference type="ARBA" id="ARBA00022989"/>
    </source>
</evidence>
<dbReference type="GO" id="GO:0090307">
    <property type="term" value="P:mitotic spindle assembly"/>
    <property type="evidence" value="ECO:0007669"/>
    <property type="project" value="TreeGrafter"/>
</dbReference>
<dbReference type="GO" id="GO:0060236">
    <property type="term" value="P:regulation of mitotic spindle organization"/>
    <property type="evidence" value="ECO:0007669"/>
    <property type="project" value="InterPro"/>
</dbReference>
<dbReference type="InterPro" id="IPR003245">
    <property type="entry name" value="Phytocyanin_dom"/>
</dbReference>
<keyword evidence="9" id="KW-0472">Membrane</keyword>
<dbReference type="Pfam" id="PF12214">
    <property type="entry name" value="TPX2_importin"/>
    <property type="match status" value="1"/>
</dbReference>
<dbReference type="GO" id="GO:0030295">
    <property type="term" value="F:protein kinase activator activity"/>
    <property type="evidence" value="ECO:0007669"/>
    <property type="project" value="TreeGrafter"/>
</dbReference>
<dbReference type="AlphaFoldDB" id="A0AAW2MFR0"/>
<keyword evidence="6" id="KW-0249">Electron transport</keyword>
<dbReference type="SUPFAM" id="SSF49503">
    <property type="entry name" value="Cupredoxins"/>
    <property type="match status" value="1"/>
</dbReference>
<dbReference type="GO" id="GO:0009610">
    <property type="term" value="P:response to symbiotic fungus"/>
    <property type="evidence" value="ECO:0007669"/>
    <property type="project" value="UniProtKB-ARBA"/>
</dbReference>
<dbReference type="EMBL" id="JACGWJ010000022">
    <property type="protein sequence ID" value="KAL0329664.1"/>
    <property type="molecule type" value="Genomic_DNA"/>
</dbReference>
<keyword evidence="10" id="KW-1015">Disulfide bond</keyword>
<feature type="region of interest" description="Disordered" evidence="12">
    <location>
        <begin position="368"/>
        <end position="391"/>
    </location>
</feature>
<reference evidence="14" key="2">
    <citation type="journal article" date="2024" name="Plant">
        <title>Genomic evolution and insights into agronomic trait innovations of Sesamum species.</title>
        <authorList>
            <person name="Miao H."/>
            <person name="Wang L."/>
            <person name="Qu L."/>
            <person name="Liu H."/>
            <person name="Sun Y."/>
            <person name="Le M."/>
            <person name="Wang Q."/>
            <person name="Wei S."/>
            <person name="Zheng Y."/>
            <person name="Lin W."/>
            <person name="Duan Y."/>
            <person name="Cao H."/>
            <person name="Xiong S."/>
            <person name="Wang X."/>
            <person name="Wei L."/>
            <person name="Li C."/>
            <person name="Ma Q."/>
            <person name="Ju M."/>
            <person name="Zhao R."/>
            <person name="Li G."/>
            <person name="Mu C."/>
            <person name="Tian Q."/>
            <person name="Mei H."/>
            <person name="Zhang T."/>
            <person name="Gao T."/>
            <person name="Zhang H."/>
        </authorList>
    </citation>
    <scope>NUCLEOTIDE SEQUENCE</scope>
    <source>
        <strain evidence="14">G02</strain>
    </source>
</reference>
<organism evidence="14">
    <name type="scientific">Sesamum radiatum</name>
    <name type="common">Black benniseed</name>
    <dbReference type="NCBI Taxonomy" id="300843"/>
    <lineage>
        <taxon>Eukaryota</taxon>
        <taxon>Viridiplantae</taxon>
        <taxon>Streptophyta</taxon>
        <taxon>Embryophyta</taxon>
        <taxon>Tracheophyta</taxon>
        <taxon>Spermatophyta</taxon>
        <taxon>Magnoliopsida</taxon>
        <taxon>eudicotyledons</taxon>
        <taxon>Gunneridae</taxon>
        <taxon>Pentapetalae</taxon>
        <taxon>asterids</taxon>
        <taxon>lamiids</taxon>
        <taxon>Lamiales</taxon>
        <taxon>Pedaliaceae</taxon>
        <taxon>Sesamum</taxon>
    </lineage>
</organism>
<keyword evidence="5" id="KW-0732">Signal</keyword>
<feature type="compositionally biased region" description="Polar residues" evidence="12">
    <location>
        <begin position="379"/>
        <end position="391"/>
    </location>
</feature>
<dbReference type="GO" id="GO:0009055">
    <property type="term" value="F:electron transfer activity"/>
    <property type="evidence" value="ECO:0007669"/>
    <property type="project" value="InterPro"/>
</dbReference>
<evidence type="ECO:0000256" key="6">
    <source>
        <dbReference type="ARBA" id="ARBA00022982"/>
    </source>
</evidence>
<evidence type="ECO:0000256" key="12">
    <source>
        <dbReference type="SAM" id="MobiDB-lite"/>
    </source>
</evidence>
<feature type="region of interest" description="Disordered" evidence="12">
    <location>
        <begin position="492"/>
        <end position="513"/>
    </location>
</feature>
<evidence type="ECO:0000256" key="8">
    <source>
        <dbReference type="ARBA" id="ARBA00023008"/>
    </source>
</evidence>
<dbReference type="PROSITE" id="PS51485">
    <property type="entry name" value="PHYTOCYANIN"/>
    <property type="match status" value="1"/>
</dbReference>
<feature type="region of interest" description="Disordered" evidence="12">
    <location>
        <begin position="252"/>
        <end position="292"/>
    </location>
</feature>
<gene>
    <name evidence="14" type="ORF">Sradi_4953100</name>
</gene>
<evidence type="ECO:0000256" key="11">
    <source>
        <dbReference type="ARBA" id="ARBA00023180"/>
    </source>
</evidence>
<dbReference type="GO" id="GO:0005819">
    <property type="term" value="C:spindle"/>
    <property type="evidence" value="ECO:0007669"/>
    <property type="project" value="InterPro"/>
</dbReference>
<evidence type="ECO:0000256" key="9">
    <source>
        <dbReference type="ARBA" id="ARBA00023136"/>
    </source>
</evidence>
<dbReference type="Gene3D" id="2.60.40.420">
    <property type="entry name" value="Cupredoxins - blue copper proteins"/>
    <property type="match status" value="1"/>
</dbReference>
<keyword evidence="7" id="KW-1133">Transmembrane helix</keyword>
<protein>
    <submittedName>
        <fullName evidence="14">Protein TPX2</fullName>
    </submittedName>
</protein>
<dbReference type="InterPro" id="IPR008972">
    <property type="entry name" value="Cupredoxin"/>
</dbReference>
<dbReference type="GO" id="GO:0046872">
    <property type="term" value="F:metal ion binding"/>
    <property type="evidence" value="ECO:0007669"/>
    <property type="project" value="UniProtKB-KW"/>
</dbReference>
<proteinExistence type="predicted"/>
<feature type="domain" description="Phytocyanin" evidence="13">
    <location>
        <begin position="594"/>
        <end position="693"/>
    </location>
</feature>
<keyword evidence="4" id="KW-0479">Metal-binding</keyword>
<dbReference type="PANTHER" id="PTHR14326:SF15">
    <property type="entry name" value="OS06G0130200 PROTEIN"/>
    <property type="match status" value="1"/>
</dbReference>
<keyword evidence="11" id="KW-0325">Glycoprotein</keyword>
<keyword evidence="2" id="KW-0813">Transport</keyword>
<evidence type="ECO:0000256" key="3">
    <source>
        <dbReference type="ARBA" id="ARBA00022692"/>
    </source>
</evidence>
<dbReference type="GO" id="GO:0016020">
    <property type="term" value="C:membrane"/>
    <property type="evidence" value="ECO:0007669"/>
    <property type="project" value="UniProtKB-SubCell"/>
</dbReference>
<dbReference type="GO" id="GO:0008017">
    <property type="term" value="F:microtubule binding"/>
    <property type="evidence" value="ECO:0007669"/>
    <property type="project" value="TreeGrafter"/>
</dbReference>
<dbReference type="Pfam" id="PF02298">
    <property type="entry name" value="Cu_bind_like"/>
    <property type="match status" value="1"/>
</dbReference>
<evidence type="ECO:0000256" key="5">
    <source>
        <dbReference type="ARBA" id="ARBA00022729"/>
    </source>
</evidence>
<dbReference type="FunFam" id="2.60.40.420:FF:000067">
    <property type="entry name" value="Cupredoxin superfamily protein"/>
    <property type="match status" value="1"/>
</dbReference>
<accession>A0AAW2MFR0</accession>
<evidence type="ECO:0000259" key="13">
    <source>
        <dbReference type="PROSITE" id="PS51485"/>
    </source>
</evidence>
<evidence type="ECO:0000256" key="1">
    <source>
        <dbReference type="ARBA" id="ARBA00004479"/>
    </source>
</evidence>
<dbReference type="CDD" id="cd04216">
    <property type="entry name" value="Phytocyanin"/>
    <property type="match status" value="1"/>
</dbReference>
<feature type="region of interest" description="Disordered" evidence="12">
    <location>
        <begin position="183"/>
        <end position="204"/>
    </location>
</feature>
<keyword evidence="8" id="KW-0186">Copper</keyword>
<comment type="subcellular location">
    <subcellularLocation>
        <location evidence="1">Membrane</location>
        <topology evidence="1">Single-pass type I membrane protein</topology>
    </subcellularLocation>
</comment>
<evidence type="ECO:0000256" key="4">
    <source>
        <dbReference type="ARBA" id="ARBA00022723"/>
    </source>
</evidence>
<keyword evidence="3" id="KW-0812">Transmembrane</keyword>
<evidence type="ECO:0000256" key="2">
    <source>
        <dbReference type="ARBA" id="ARBA00022448"/>
    </source>
</evidence>
<dbReference type="GO" id="GO:0005880">
    <property type="term" value="C:nuclear microtubule"/>
    <property type="evidence" value="ECO:0007669"/>
    <property type="project" value="TreeGrafter"/>
</dbReference>
<sequence>MEEEMVEDTVNEEEVEYNFTAYEIDLDYEFDASRFFDFSRAESPLEARQAELWFDSAGSYPPSPFVARLVPREEILMGNINISPKSKGVESMNLCEGDSDVEVDREISAMGTQYGDGEGQDKETSSTVHIGSQQKFQDHSHKLPSGLTFYNHMEKNVNSQNQTKLSMKPACPRTSTLMKPTASQLAKQNRPFQAGYSRSSVLDKTSKSSASTSVIENQAAKRQKLEGGLLRKVAGTVQLQQTNFVHKVPQREGFLDGSSRAKPRITIPRDPDLETAQRAQRTRTKSSKEETVTSTVRRFKALPLNRKILEAPSLLPKRSTPRLPDFQEFHLKTSERAMQHSSAVLKSTFPCNLSDKELPKCTTNLTIDHGNREPGRPSLMNNASRPDGCQSSHSFKALPLNKKILTSKGDLGIFRNNKKETTVPMEFNFQTDKRFHNNLPIELFNKLSLASETQPVANSESKVTGPISTLTKGSKENRWACFQQGNEIKQPAKLKLPPFGGKQQPSADEGKDELSTASALAHSYLELTLAVSNIHLSLVFSANARILPRGRSTSKSQAITNRAVPHTPNPKTMATKGFLIAIIIAAVAAPAFATDYVVGDNAGWKLGVNYTAWAEGKDFFVGDRLIFQYGQGAHNVHRVNGTAFQQCMVPSPLEALTTGNDVITLATPGRKWYICGVGNHCASGMKLVINVASAEAPAMAPAPSTATSAAANHQDSPVGSLHKVEDDYVDMDAEIELMEGMLFVAARLGNLQALYDAVQGDDKALRRLHSRGAVDTPLHLASMIGQAANLVTVLHLAVKHDQHEGLQFLIDQKLGLSIASLLNLGDREDGGILSKAAQFECKCREFIWPQVLDIMFAYACNRKDAYIEEAIRLAGGCRLQTTTSETRLYTSNTSIG</sequence>